<evidence type="ECO:0000313" key="2">
    <source>
        <dbReference type="Proteomes" id="UP001323798"/>
    </source>
</evidence>
<evidence type="ECO:0008006" key="3">
    <source>
        <dbReference type="Google" id="ProtNLM"/>
    </source>
</evidence>
<proteinExistence type="predicted"/>
<protein>
    <recommendedName>
        <fullName evidence="3">MmcB family DNA repair protein</fullName>
    </recommendedName>
</protein>
<name>A0ABZ0SVR6_9MICO</name>
<gene>
    <name evidence="1" type="ORF">SM116_08720</name>
</gene>
<dbReference type="EMBL" id="CP139368">
    <property type="protein sequence ID" value="WPR91342.1"/>
    <property type="molecule type" value="Genomic_DNA"/>
</dbReference>
<dbReference type="Proteomes" id="UP001323798">
    <property type="component" value="Chromosome"/>
</dbReference>
<dbReference type="RefSeq" id="WP_320944042.1">
    <property type="nucleotide sequence ID" value="NZ_BAABEU010000010.1"/>
</dbReference>
<accession>A0ABZ0SVR6</accession>
<evidence type="ECO:0000313" key="1">
    <source>
        <dbReference type="EMBL" id="WPR91342.1"/>
    </source>
</evidence>
<reference evidence="1 2" key="1">
    <citation type="submission" date="2023-11" db="EMBL/GenBank/DDBJ databases">
        <title>Genome sequence of Microbacterium rhizosphaerae KACC 19337.</title>
        <authorList>
            <person name="Choi H."/>
            <person name="Kim S."/>
            <person name="Kim Y."/>
            <person name="Kwon S.-W."/>
            <person name="Heo J."/>
        </authorList>
    </citation>
    <scope>NUCLEOTIDE SEQUENCE [LARGE SCALE GENOMIC DNA]</scope>
    <source>
        <strain evidence="1 2">KACC 19337</strain>
    </source>
</reference>
<sequence length="162" mass="17735">MPDAEAAFEALGLHLGFAAERPDKVYGTGPDDLWSVRDDLQLLIELKTGVTRADLRIKKTELDQLSGHVSWHRANYNAHDASIPVLVHPESTYLIEGTPPPGTRILTPAGVEDLKTRVKAFADAVSVADGWKSSQRVQELLTQHYLTGRDALLRSTIAPTSV</sequence>
<keyword evidence="2" id="KW-1185">Reference proteome</keyword>
<organism evidence="1 2">
    <name type="scientific">Microbacterium rhizosphaerae</name>
    <dbReference type="NCBI Taxonomy" id="1678237"/>
    <lineage>
        <taxon>Bacteria</taxon>
        <taxon>Bacillati</taxon>
        <taxon>Actinomycetota</taxon>
        <taxon>Actinomycetes</taxon>
        <taxon>Micrococcales</taxon>
        <taxon>Microbacteriaceae</taxon>
        <taxon>Microbacterium</taxon>
    </lineage>
</organism>